<dbReference type="AlphaFoldDB" id="A0A6J4VA70"/>
<gene>
    <name evidence="1" type="ORF">AVDCRST_MAG88-2391</name>
</gene>
<name>A0A6J4VA70_9BACT</name>
<dbReference type="EMBL" id="CADCWM010000602">
    <property type="protein sequence ID" value="CAA9571646.1"/>
    <property type="molecule type" value="Genomic_DNA"/>
</dbReference>
<organism evidence="1">
    <name type="scientific">uncultured Thermomicrobiales bacterium</name>
    <dbReference type="NCBI Taxonomy" id="1645740"/>
    <lineage>
        <taxon>Bacteria</taxon>
        <taxon>Pseudomonadati</taxon>
        <taxon>Thermomicrobiota</taxon>
        <taxon>Thermomicrobia</taxon>
        <taxon>Thermomicrobiales</taxon>
        <taxon>environmental samples</taxon>
    </lineage>
</organism>
<reference evidence="1" key="1">
    <citation type="submission" date="2020-02" db="EMBL/GenBank/DDBJ databases">
        <authorList>
            <person name="Meier V. D."/>
        </authorList>
    </citation>
    <scope>NUCLEOTIDE SEQUENCE</scope>
    <source>
        <strain evidence="1">AVDCRST_MAG88</strain>
    </source>
</reference>
<evidence type="ECO:0000313" key="1">
    <source>
        <dbReference type="EMBL" id="CAA9571646.1"/>
    </source>
</evidence>
<protein>
    <submittedName>
        <fullName evidence="1">Uncharacterized protein</fullName>
    </submittedName>
</protein>
<sequence>MLGAAGSLTIYRYFATLLTGPRWEPLSENVPRAVRHNGCFGGKTAGGAGSTPAPPSQLI</sequence>
<accession>A0A6J4VA70</accession>
<proteinExistence type="predicted"/>